<evidence type="ECO:0000313" key="2">
    <source>
        <dbReference type="EMBL" id="CAD8072829.1"/>
    </source>
</evidence>
<dbReference type="InterPro" id="IPR000547">
    <property type="entry name" value="Clathrin_H-chain/VPS_repeat"/>
</dbReference>
<dbReference type="PROSITE" id="PS50236">
    <property type="entry name" value="CHCR"/>
    <property type="match status" value="1"/>
</dbReference>
<proteinExistence type="predicted"/>
<comment type="caution">
    <text evidence="2">The sequence shown here is derived from an EMBL/GenBank/DDBJ whole genome shotgun (WGS) entry which is preliminary data.</text>
</comment>
<dbReference type="Proteomes" id="UP000688137">
    <property type="component" value="Unassembled WGS sequence"/>
</dbReference>
<dbReference type="OMA" id="KLYLWAT"/>
<keyword evidence="3" id="KW-1185">Reference proteome</keyword>
<accession>A0A8S1LZX8</accession>
<sequence>MSISHNHQENNYSSQIVGYQLKQLLSDLEHIQNLTQIRGNDQPFPRRCTYCKIQHDYDSEHNLVVTQYTDSQFISDLIQEHDTLYKICQWAHQSIGQQTIRDSMSPQDKAWNHILSNNYDEVNQYLNDEEKCILNSLQPFGTGDKLFDFMKLSKYQNENWVLTLELLYKATQRAPYDNNKLYLWATCQSVEWQSGISKFNEDLWLNVRAELFYKVMSKHNEIYLKMNRCINFGINKPFIWKPKFYELNCGYMNDEIDRIGKKFIIEIIKYITSKNNIFQFLQLIKDSLFTLLNKTNDLKQASLRSECYFKIALMISDLLDVDPNNEQVLLEQIEEIVKLIQEEFIDRNTKLQYLIQLLSILRRQDYFNSFIFQVCQNIINSQGDSLSNFLQLLINFNFDKDFITNIAFEQFHKLSPQQQNELLSKEFQKYFSQDCLKQQVYSLLSYIIENIENFKNTFGLLLQEYQDFLHDEAEYYKVYIDEDIEKMLNYLKQQRIPPYWFAKYIQFILSNPNLNQLQIFGIMEAIKLNDYLFINLPKKRQLLAELAKKLTSIKSFVNHLLQ</sequence>
<protein>
    <submittedName>
        <fullName evidence="2">Uncharacterized protein</fullName>
    </submittedName>
</protein>
<dbReference type="GO" id="GO:0006886">
    <property type="term" value="P:intracellular protein transport"/>
    <property type="evidence" value="ECO:0007669"/>
    <property type="project" value="UniProtKB-UniRule"/>
</dbReference>
<evidence type="ECO:0000313" key="3">
    <source>
        <dbReference type="Proteomes" id="UP000688137"/>
    </source>
</evidence>
<feature type="repeat" description="CHCR" evidence="1">
    <location>
        <begin position="411"/>
        <end position="562"/>
    </location>
</feature>
<evidence type="ECO:0000256" key="1">
    <source>
        <dbReference type="PROSITE-ProRule" id="PRU01006"/>
    </source>
</evidence>
<dbReference type="AlphaFoldDB" id="A0A8S1LZX8"/>
<dbReference type="EMBL" id="CAJJDM010000050">
    <property type="protein sequence ID" value="CAD8072829.1"/>
    <property type="molecule type" value="Genomic_DNA"/>
</dbReference>
<name>A0A8S1LZX8_PARPR</name>
<dbReference type="GO" id="GO:0016192">
    <property type="term" value="P:vesicle-mediated transport"/>
    <property type="evidence" value="ECO:0007669"/>
    <property type="project" value="InterPro"/>
</dbReference>
<reference evidence="2" key="1">
    <citation type="submission" date="2021-01" db="EMBL/GenBank/DDBJ databases">
        <authorList>
            <consortium name="Genoscope - CEA"/>
            <person name="William W."/>
        </authorList>
    </citation>
    <scope>NUCLEOTIDE SEQUENCE</scope>
</reference>
<gene>
    <name evidence="2" type="ORF">PPRIM_AZ9-3.1.T0500057</name>
</gene>
<organism evidence="2 3">
    <name type="scientific">Paramecium primaurelia</name>
    <dbReference type="NCBI Taxonomy" id="5886"/>
    <lineage>
        <taxon>Eukaryota</taxon>
        <taxon>Sar</taxon>
        <taxon>Alveolata</taxon>
        <taxon>Ciliophora</taxon>
        <taxon>Intramacronucleata</taxon>
        <taxon>Oligohymenophorea</taxon>
        <taxon>Peniculida</taxon>
        <taxon>Parameciidae</taxon>
        <taxon>Paramecium</taxon>
    </lineage>
</organism>